<keyword evidence="6" id="KW-0472">Membrane</keyword>
<dbReference type="PANTHER" id="PTHR24006">
    <property type="entry name" value="UBIQUITIN CARBOXYL-TERMINAL HYDROLASE"/>
    <property type="match status" value="1"/>
</dbReference>
<dbReference type="PROSITE" id="PS50235">
    <property type="entry name" value="USP_3"/>
    <property type="match status" value="1"/>
</dbReference>
<evidence type="ECO:0008006" key="10">
    <source>
        <dbReference type="Google" id="ProtNLM"/>
    </source>
</evidence>
<dbReference type="GO" id="GO:0004843">
    <property type="term" value="F:cysteine-type deubiquitinase activity"/>
    <property type="evidence" value="ECO:0007669"/>
    <property type="project" value="InterPro"/>
</dbReference>
<dbReference type="InterPro" id="IPR001394">
    <property type="entry name" value="Peptidase_C19_UCH"/>
</dbReference>
<keyword evidence="4" id="KW-0862">Zinc</keyword>
<sequence>MLVSAVPLDLNWFLQLIFTLFVIAVGLLHLVKNTASKYFEVDANFDTGRPIVGGGGGGGVGGEGAERLCSDSDSYRSPMPGVLIEDDDACAHCAKPATKKCSRCKAVRYCSIKCQEAHWKSGHKTKCKDFRLARVNSTAGSGPKDSGLGGKSYSAIALVPARGIETPKIIKQPKKILFPYEEFLNFFNWDKPGFPPCGLLNCGNSCFANVILQCLAFTRPLVAYLLEKGHRRECNRDDWCFLCEFEKHVERASQSSKPFSPINILSRLPNIGGNLGYGRQEDAHEFMRFAIDTMQSVCLDEFGGEKAVDLGSQETTLIQHIFGGHLQSQVICTKCNNISNQYENMMDLTVEIHGDAASLEECLDQFTVKEWLHGENMYKCDGYICPVRSSSIGTSSPYKSWVEGELIGSRPIGCNDYVKAWKRLTVKKAPNILTIALKRFQSGRFGKLNKRVTFPETLDLSPYMSEPGDSMDVYKLYGVVVHVDMLNASYFGHYICYTKDFCGNWYRIDDCKVTRVELEEVLSQGAYMLLYCRVCARPSCLRPVEPSGKEEQQMLQVKVAPCSKEQVGCFSNAESIKHINGFAVSSDSSPCPKVSNCEEESSTGIHPVALKENLQDMEVDCVKSSSVSKEVASCETESSFGISIEDLREDPEDINLVNSGSYPPILKEFTSHEKDSEAGRENPKDVNVALSEQCSADLKEVSCSEMDSVSIDFISVREDSGDMDVESRPSVARHIKVYGNGHIDQNEILYRGEHAHKLVSAEIHKVKREPPPLCNSDWMAPDWSAIPVDLLRLIANRVHSVEDYVRFGAVCWSWYHATSPKNNNLKSLPWLMLADKENSNSHGFYSFSSNKIYEFELPEIEKNRCWGSPFGWLVVADIDNMEIYLFNPLSRVRISLPTFKLHNGDSHLQYWSINKVVISSTPNCVVMAIYSCYRKVAFAKPGDQVWSPIGLDNIIGGFSDITYFKGDFYIAKCTDQLLVCDFSGSDPIAVEFAPSPPGLPNGVKYVVDLGGELCMVFRYIDIAETQTNVSFETKTFEVYKLDMCTKTWKQMESLGDWSLFVGNNYTFSVRGFDYPEFRSNCIYFTHDYSQFSDQIGGIDSGVYDCKGEEINPLPVSLDLYSVGPPLWITPQLL</sequence>
<accession>A0A2N9EGT3</accession>
<gene>
    <name evidence="9" type="ORF">FSB_LOCUS6059</name>
</gene>
<dbReference type="AlphaFoldDB" id="A0A2N9EGT3"/>
<dbReference type="PROSITE" id="PS01360">
    <property type="entry name" value="ZF_MYND_1"/>
    <property type="match status" value="1"/>
</dbReference>
<dbReference type="InterPro" id="IPR002893">
    <property type="entry name" value="Znf_MYND"/>
</dbReference>
<dbReference type="FunFam" id="6.10.140.2220:FF:000006">
    <property type="entry name" value="Ubiquitin carboxyl-terminal hydrolase 15"/>
    <property type="match status" value="1"/>
</dbReference>
<feature type="domain" description="MYND-type" evidence="8">
    <location>
        <begin position="90"/>
        <end position="127"/>
    </location>
</feature>
<dbReference type="FunFam" id="3.90.70.10:FF:000119">
    <property type="entry name" value="Ubiquitin specific peptidase 36"/>
    <property type="match status" value="1"/>
</dbReference>
<dbReference type="GO" id="GO:0005829">
    <property type="term" value="C:cytosol"/>
    <property type="evidence" value="ECO:0007669"/>
    <property type="project" value="TreeGrafter"/>
</dbReference>
<dbReference type="InterPro" id="IPR038765">
    <property type="entry name" value="Papain-like_cys_pep_sf"/>
</dbReference>
<evidence type="ECO:0000259" key="7">
    <source>
        <dbReference type="PROSITE" id="PS50235"/>
    </source>
</evidence>
<dbReference type="PROSITE" id="PS50865">
    <property type="entry name" value="ZF_MYND_2"/>
    <property type="match status" value="1"/>
</dbReference>
<dbReference type="PROSITE" id="PS00972">
    <property type="entry name" value="USP_1"/>
    <property type="match status" value="1"/>
</dbReference>
<dbReference type="Pfam" id="PF03478">
    <property type="entry name" value="Beta-prop_KIB1-4"/>
    <property type="match status" value="1"/>
</dbReference>
<protein>
    <recommendedName>
        <fullName evidence="10">Ubiquitinyl hydrolase 1</fullName>
    </recommendedName>
</protein>
<feature type="domain" description="USP" evidence="7">
    <location>
        <begin position="197"/>
        <end position="534"/>
    </location>
</feature>
<dbReference type="PANTHER" id="PTHR24006:SF677">
    <property type="entry name" value="UBIQUITIN CARBOXYL-TERMINAL HYDROLASE 19"/>
    <property type="match status" value="1"/>
</dbReference>
<dbReference type="InterPro" id="IPR050164">
    <property type="entry name" value="Peptidase_C19"/>
</dbReference>
<evidence type="ECO:0000256" key="2">
    <source>
        <dbReference type="ARBA" id="ARBA00022723"/>
    </source>
</evidence>
<name>A0A2N9EGT3_FAGSY</name>
<evidence type="ECO:0000256" key="5">
    <source>
        <dbReference type="PROSITE-ProRule" id="PRU00134"/>
    </source>
</evidence>
<dbReference type="InterPro" id="IPR028889">
    <property type="entry name" value="USP"/>
</dbReference>
<reference evidence="9" key="1">
    <citation type="submission" date="2018-02" db="EMBL/GenBank/DDBJ databases">
        <authorList>
            <person name="Cohen D.B."/>
            <person name="Kent A.D."/>
        </authorList>
    </citation>
    <scope>NUCLEOTIDE SEQUENCE</scope>
</reference>
<dbReference type="Pfam" id="PF00443">
    <property type="entry name" value="UCH"/>
    <property type="match status" value="1"/>
</dbReference>
<evidence type="ECO:0000256" key="6">
    <source>
        <dbReference type="SAM" id="Phobius"/>
    </source>
</evidence>
<evidence type="ECO:0000256" key="4">
    <source>
        <dbReference type="ARBA" id="ARBA00022833"/>
    </source>
</evidence>
<dbReference type="Gene3D" id="6.10.140.2220">
    <property type="match status" value="1"/>
</dbReference>
<dbReference type="EMBL" id="OIVN01000316">
    <property type="protein sequence ID" value="SPC78177.1"/>
    <property type="molecule type" value="Genomic_DNA"/>
</dbReference>
<dbReference type="GO" id="GO:0008270">
    <property type="term" value="F:zinc ion binding"/>
    <property type="evidence" value="ECO:0007669"/>
    <property type="project" value="UniProtKB-KW"/>
</dbReference>
<evidence type="ECO:0000259" key="8">
    <source>
        <dbReference type="PROSITE" id="PS50865"/>
    </source>
</evidence>
<keyword evidence="2" id="KW-0479">Metal-binding</keyword>
<dbReference type="InterPro" id="IPR005174">
    <property type="entry name" value="KIB1-4_b-propeller"/>
</dbReference>
<dbReference type="InterPro" id="IPR018200">
    <property type="entry name" value="USP_CS"/>
</dbReference>
<dbReference type="GO" id="GO:0016579">
    <property type="term" value="P:protein deubiquitination"/>
    <property type="evidence" value="ECO:0007669"/>
    <property type="project" value="InterPro"/>
</dbReference>
<proteinExistence type="inferred from homology"/>
<comment type="similarity">
    <text evidence="1">Belongs to the peptidase C19 family.</text>
</comment>
<dbReference type="SUPFAM" id="SSF144232">
    <property type="entry name" value="HIT/MYND zinc finger-like"/>
    <property type="match status" value="1"/>
</dbReference>
<dbReference type="CDD" id="cd02661">
    <property type="entry name" value="Peptidase_C19E"/>
    <property type="match status" value="1"/>
</dbReference>
<evidence type="ECO:0000256" key="1">
    <source>
        <dbReference type="ARBA" id="ARBA00009085"/>
    </source>
</evidence>
<feature type="transmembrane region" description="Helical" evidence="6">
    <location>
        <begin position="12"/>
        <end position="31"/>
    </location>
</feature>
<evidence type="ECO:0000256" key="3">
    <source>
        <dbReference type="ARBA" id="ARBA00022771"/>
    </source>
</evidence>
<dbReference type="GO" id="GO:0005634">
    <property type="term" value="C:nucleus"/>
    <property type="evidence" value="ECO:0007669"/>
    <property type="project" value="TreeGrafter"/>
</dbReference>
<keyword evidence="6" id="KW-0812">Transmembrane</keyword>
<dbReference type="Pfam" id="PF01753">
    <property type="entry name" value="zf-MYND"/>
    <property type="match status" value="1"/>
</dbReference>
<keyword evidence="6" id="KW-1133">Transmembrane helix</keyword>
<organism evidence="9">
    <name type="scientific">Fagus sylvatica</name>
    <name type="common">Beechnut</name>
    <dbReference type="NCBI Taxonomy" id="28930"/>
    <lineage>
        <taxon>Eukaryota</taxon>
        <taxon>Viridiplantae</taxon>
        <taxon>Streptophyta</taxon>
        <taxon>Embryophyta</taxon>
        <taxon>Tracheophyta</taxon>
        <taxon>Spermatophyta</taxon>
        <taxon>Magnoliopsida</taxon>
        <taxon>eudicotyledons</taxon>
        <taxon>Gunneridae</taxon>
        <taxon>Pentapetalae</taxon>
        <taxon>rosids</taxon>
        <taxon>fabids</taxon>
        <taxon>Fagales</taxon>
        <taxon>Fagaceae</taxon>
        <taxon>Fagus</taxon>
    </lineage>
</organism>
<dbReference type="Gene3D" id="3.90.70.10">
    <property type="entry name" value="Cysteine proteinases"/>
    <property type="match status" value="1"/>
</dbReference>
<evidence type="ECO:0000313" key="9">
    <source>
        <dbReference type="EMBL" id="SPC78177.1"/>
    </source>
</evidence>
<dbReference type="SUPFAM" id="SSF54001">
    <property type="entry name" value="Cysteine proteinases"/>
    <property type="match status" value="1"/>
</dbReference>
<keyword evidence="3 5" id="KW-0863">Zinc-finger</keyword>